<sequence>MCFRWEYEIDWMAMNGINIAYATTPQEYVWKKVFLQLGFNETELNDYFTGPAYLAWNRMGNLQKHGGPLSSYWLEQQFILSKQILSRFVDLGIIPVLPAFSGFMPKTAPVYV</sequence>
<evidence type="ECO:0000313" key="2">
    <source>
        <dbReference type="EMBL" id="CAF1481958.1"/>
    </source>
</evidence>
<dbReference type="InterPro" id="IPR024733">
    <property type="entry name" value="NAGLU_tim-barrel"/>
</dbReference>
<protein>
    <recommendedName>
        <fullName evidence="1">Alpha-N-acetylglucosaminidase tim-barrel domain-containing protein</fullName>
    </recommendedName>
</protein>
<organism evidence="3 6">
    <name type="scientific">Didymodactylos carnosus</name>
    <dbReference type="NCBI Taxonomy" id="1234261"/>
    <lineage>
        <taxon>Eukaryota</taxon>
        <taxon>Metazoa</taxon>
        <taxon>Spiralia</taxon>
        <taxon>Gnathifera</taxon>
        <taxon>Rotifera</taxon>
        <taxon>Eurotatoria</taxon>
        <taxon>Bdelloidea</taxon>
        <taxon>Philodinida</taxon>
        <taxon>Philodinidae</taxon>
        <taxon>Didymodactylos</taxon>
    </lineage>
</organism>
<evidence type="ECO:0000259" key="1">
    <source>
        <dbReference type="Pfam" id="PF05089"/>
    </source>
</evidence>
<dbReference type="OrthoDB" id="64736at2759"/>
<comment type="caution">
    <text evidence="3">The sequence shown here is derived from an EMBL/GenBank/DDBJ whole genome shotgun (WGS) entry which is preliminary data.</text>
</comment>
<dbReference type="Proteomes" id="UP000681722">
    <property type="component" value="Unassembled WGS sequence"/>
</dbReference>
<dbReference type="Proteomes" id="UP000682733">
    <property type="component" value="Unassembled WGS sequence"/>
</dbReference>
<evidence type="ECO:0000313" key="5">
    <source>
        <dbReference type="EMBL" id="CAF4398143.1"/>
    </source>
</evidence>
<keyword evidence="6" id="KW-1185">Reference proteome</keyword>
<dbReference type="Gene3D" id="3.20.20.80">
    <property type="entry name" value="Glycosidases"/>
    <property type="match status" value="1"/>
</dbReference>
<dbReference type="PANTHER" id="PTHR12872:SF1">
    <property type="entry name" value="ALPHA-N-ACETYLGLUCOSAMINIDASE"/>
    <property type="match status" value="1"/>
</dbReference>
<name>A0A815W9P5_9BILA</name>
<dbReference type="EMBL" id="CAJNOK010032239">
    <property type="protein sequence ID" value="CAF1481958.1"/>
    <property type="molecule type" value="Genomic_DNA"/>
</dbReference>
<evidence type="ECO:0000313" key="4">
    <source>
        <dbReference type="EMBL" id="CAF4272354.1"/>
    </source>
</evidence>
<feature type="domain" description="Alpha-N-acetylglucosaminidase tim-barrel" evidence="1">
    <location>
        <begin position="4"/>
        <end position="107"/>
    </location>
</feature>
<proteinExistence type="predicted"/>
<dbReference type="EMBL" id="CAJOBA010054169">
    <property type="protein sequence ID" value="CAF4272354.1"/>
    <property type="molecule type" value="Genomic_DNA"/>
</dbReference>
<dbReference type="Proteomes" id="UP000677228">
    <property type="component" value="Unassembled WGS sequence"/>
</dbReference>
<dbReference type="InterPro" id="IPR007781">
    <property type="entry name" value="NAGLU"/>
</dbReference>
<dbReference type="Pfam" id="PF05089">
    <property type="entry name" value="NAGLU"/>
    <property type="match status" value="1"/>
</dbReference>
<dbReference type="PANTHER" id="PTHR12872">
    <property type="entry name" value="ALPHA-N-ACETYLGLUCOSAMINIDASE"/>
    <property type="match status" value="1"/>
</dbReference>
<reference evidence="3" key="1">
    <citation type="submission" date="2021-02" db="EMBL/GenBank/DDBJ databases">
        <authorList>
            <person name="Nowell W R."/>
        </authorList>
    </citation>
    <scope>NUCLEOTIDE SEQUENCE</scope>
</reference>
<evidence type="ECO:0000313" key="3">
    <source>
        <dbReference type="EMBL" id="CAF1538130.1"/>
    </source>
</evidence>
<gene>
    <name evidence="3" type="ORF">GPM918_LOCUS38462</name>
    <name evidence="2" type="ORF">OVA965_LOCUS36107</name>
    <name evidence="5" type="ORF">SRO942_LOCUS39288</name>
    <name evidence="4" type="ORF">TMI583_LOCUS37104</name>
</gene>
<dbReference type="EMBL" id="CAJOBC010091145">
    <property type="protein sequence ID" value="CAF4398143.1"/>
    <property type="molecule type" value="Genomic_DNA"/>
</dbReference>
<dbReference type="EMBL" id="CAJNOQ010025526">
    <property type="protein sequence ID" value="CAF1538130.1"/>
    <property type="molecule type" value="Genomic_DNA"/>
</dbReference>
<dbReference type="Proteomes" id="UP000663829">
    <property type="component" value="Unassembled WGS sequence"/>
</dbReference>
<evidence type="ECO:0000313" key="6">
    <source>
        <dbReference type="Proteomes" id="UP000663829"/>
    </source>
</evidence>
<accession>A0A815W9P5</accession>
<dbReference type="AlphaFoldDB" id="A0A815W9P5"/>